<dbReference type="HOGENOM" id="CLU_156734_0_0_1"/>
<name>U9UAS4_RHIID</name>
<dbReference type="AlphaFoldDB" id="U9UAS4"/>
<protein>
    <submittedName>
        <fullName evidence="1">Uncharacterized protein</fullName>
    </submittedName>
</protein>
<reference evidence="1" key="1">
    <citation type="submission" date="2013-07" db="EMBL/GenBank/DDBJ databases">
        <title>The genome of an arbuscular mycorrhizal fungus provides insights into the evolution of the oldest plant symbiosis.</title>
        <authorList>
            <consortium name="DOE Joint Genome Institute"/>
            <person name="Tisserant E."/>
            <person name="Malbreil M."/>
            <person name="Kuo A."/>
            <person name="Kohler A."/>
            <person name="Symeonidi A."/>
            <person name="Balestrini R."/>
            <person name="Charron P."/>
            <person name="Duensing N."/>
            <person name="Frei-dit-Frey N."/>
            <person name="Gianinazzi-Pearson V."/>
            <person name="Gilbert B."/>
            <person name="Handa Y."/>
            <person name="Hijri M."/>
            <person name="Kaul R."/>
            <person name="Kawaguchi M."/>
            <person name="Krajinski F."/>
            <person name="Lammers P."/>
            <person name="Lapierre D."/>
            <person name="Masclaux F.G."/>
            <person name="Murat C."/>
            <person name="Morin E."/>
            <person name="Ndikumana S."/>
            <person name="Pagni M."/>
            <person name="Petitpierre D."/>
            <person name="Requena N."/>
            <person name="Rosikiewicz P."/>
            <person name="Riley R."/>
            <person name="Saito K."/>
            <person name="San Clemente H."/>
            <person name="Shapiro H."/>
            <person name="van Tuinen D."/>
            <person name="Becard G."/>
            <person name="Bonfante P."/>
            <person name="Paszkowski U."/>
            <person name="Shachar-Hill Y."/>
            <person name="Young J.P."/>
            <person name="Sanders I.R."/>
            <person name="Henrissat B."/>
            <person name="Rensing S.A."/>
            <person name="Grigoriev I.V."/>
            <person name="Corradi N."/>
            <person name="Roux C."/>
            <person name="Martin F."/>
        </authorList>
    </citation>
    <scope>NUCLEOTIDE SEQUENCE</scope>
    <source>
        <strain evidence="1">DAOM 197198</strain>
    </source>
</reference>
<evidence type="ECO:0000313" key="1">
    <source>
        <dbReference type="EMBL" id="ESA15668.1"/>
    </source>
</evidence>
<accession>U9UAS4</accession>
<proteinExistence type="predicted"/>
<organism evidence="1">
    <name type="scientific">Rhizophagus irregularis (strain DAOM 181602 / DAOM 197198 / MUCL 43194)</name>
    <name type="common">Arbuscular mycorrhizal fungus</name>
    <name type="synonym">Glomus intraradices</name>
    <dbReference type="NCBI Taxonomy" id="747089"/>
    <lineage>
        <taxon>Eukaryota</taxon>
        <taxon>Fungi</taxon>
        <taxon>Fungi incertae sedis</taxon>
        <taxon>Mucoromycota</taxon>
        <taxon>Glomeromycotina</taxon>
        <taxon>Glomeromycetes</taxon>
        <taxon>Glomerales</taxon>
        <taxon>Glomeraceae</taxon>
        <taxon>Rhizophagus</taxon>
    </lineage>
</organism>
<gene>
    <name evidence="1" type="ORF">GLOINDRAFT_23629</name>
</gene>
<dbReference type="EMBL" id="KI281758">
    <property type="protein sequence ID" value="ESA15668.1"/>
    <property type="molecule type" value="Genomic_DNA"/>
</dbReference>
<dbReference type="VEuPathDB" id="FungiDB:RhiirFUN_017447"/>
<sequence>MASEPLISTSKIQTDISESFQFENSETQSLQYLPRKTEPPLICPSYNVVIIKLTREEVILTSGKYHLQKNNEGLMTSLGLVEGGFRVGQGSQLNSLKVTYFLERRKSRGMCNLDWYSTCKVQEELPEKWHVKVY</sequence>